<keyword evidence="1" id="KW-0812">Transmembrane</keyword>
<evidence type="ECO:0000313" key="3">
    <source>
        <dbReference type="Proteomes" id="UP001303046"/>
    </source>
</evidence>
<dbReference type="Pfam" id="PF10269">
    <property type="entry name" value="Tmemb_185A"/>
    <property type="match status" value="1"/>
</dbReference>
<feature type="transmembrane region" description="Helical" evidence="1">
    <location>
        <begin position="68"/>
        <end position="93"/>
    </location>
</feature>
<dbReference type="PANTHER" id="PTHR13568:SF9">
    <property type="entry name" value="TRANSMEMBRANE PROTEIN 203"/>
    <property type="match status" value="1"/>
</dbReference>
<comment type="caution">
    <text evidence="2">The sequence shown here is derived from an EMBL/GenBank/DDBJ whole genome shotgun (WGS) entry which is preliminary data.</text>
</comment>
<name>A0ABR1DA51_NECAM</name>
<gene>
    <name evidence="2" type="primary">Necator_chrIV.g13810</name>
    <name evidence="2" type="ORF">RB195_000518</name>
</gene>
<sequence>MLAELKVLHTILLKTVAESRTEHYARRKSVIRLSVVILAKDPNFLNSMVEMRFRLKKFFVMLPSLSELIYWTGLTLFELWLHATSLFVFLVILPLKIHHIYVMSYWMVFSPLFIASTFNSYFVFIIFVRSVFEYKDFKGPALKFGFNMMRLALIALFEVLLCYKIEGDFEHGQVAVRSSYGVVFTPIWILFLALCIQTCRLF</sequence>
<dbReference type="InterPro" id="IPR019396">
    <property type="entry name" value="TM_Fragile-X-F-assoc"/>
</dbReference>
<evidence type="ECO:0000256" key="1">
    <source>
        <dbReference type="SAM" id="Phobius"/>
    </source>
</evidence>
<feature type="transmembrane region" description="Helical" evidence="1">
    <location>
        <begin position="175"/>
        <end position="194"/>
    </location>
</feature>
<keyword evidence="3" id="KW-1185">Reference proteome</keyword>
<dbReference type="Proteomes" id="UP001303046">
    <property type="component" value="Unassembled WGS sequence"/>
</dbReference>
<dbReference type="PANTHER" id="PTHR13568">
    <property type="entry name" value="FAM11A, B PROTEIN"/>
    <property type="match status" value="1"/>
</dbReference>
<dbReference type="EMBL" id="JAVFWL010000004">
    <property type="protein sequence ID" value="KAK6747364.1"/>
    <property type="molecule type" value="Genomic_DNA"/>
</dbReference>
<evidence type="ECO:0000313" key="2">
    <source>
        <dbReference type="EMBL" id="KAK6747364.1"/>
    </source>
</evidence>
<organism evidence="2 3">
    <name type="scientific">Necator americanus</name>
    <name type="common">Human hookworm</name>
    <dbReference type="NCBI Taxonomy" id="51031"/>
    <lineage>
        <taxon>Eukaryota</taxon>
        <taxon>Metazoa</taxon>
        <taxon>Ecdysozoa</taxon>
        <taxon>Nematoda</taxon>
        <taxon>Chromadorea</taxon>
        <taxon>Rhabditida</taxon>
        <taxon>Rhabditina</taxon>
        <taxon>Rhabditomorpha</taxon>
        <taxon>Strongyloidea</taxon>
        <taxon>Ancylostomatidae</taxon>
        <taxon>Bunostominae</taxon>
        <taxon>Necator</taxon>
    </lineage>
</organism>
<keyword evidence="1" id="KW-0472">Membrane</keyword>
<accession>A0ABR1DA51</accession>
<keyword evidence="1" id="KW-1133">Transmembrane helix</keyword>
<reference evidence="2 3" key="1">
    <citation type="submission" date="2023-08" db="EMBL/GenBank/DDBJ databases">
        <title>A Necator americanus chromosomal reference genome.</title>
        <authorList>
            <person name="Ilik V."/>
            <person name="Petrzelkova K.J."/>
            <person name="Pardy F."/>
            <person name="Fuh T."/>
            <person name="Niatou-Singa F.S."/>
            <person name="Gouil Q."/>
            <person name="Baker L."/>
            <person name="Ritchie M.E."/>
            <person name="Jex A.R."/>
            <person name="Gazzola D."/>
            <person name="Li H."/>
            <person name="Toshio Fujiwara R."/>
            <person name="Zhan B."/>
            <person name="Aroian R.V."/>
            <person name="Pafco B."/>
            <person name="Schwarz E.M."/>
        </authorList>
    </citation>
    <scope>NUCLEOTIDE SEQUENCE [LARGE SCALE GENOMIC DNA]</scope>
    <source>
        <strain evidence="2 3">Aroian</strain>
        <tissue evidence="2">Whole animal</tissue>
    </source>
</reference>
<protein>
    <submittedName>
        <fullName evidence="2">Uncharacterized protein</fullName>
    </submittedName>
</protein>
<proteinExistence type="predicted"/>
<feature type="transmembrane region" description="Helical" evidence="1">
    <location>
        <begin position="105"/>
        <end position="132"/>
    </location>
</feature>